<accession>A0AAD4KLU3</accession>
<feature type="region of interest" description="Disordered" evidence="5">
    <location>
        <begin position="579"/>
        <end position="605"/>
    </location>
</feature>
<evidence type="ECO:0000256" key="3">
    <source>
        <dbReference type="ARBA" id="ARBA00023163"/>
    </source>
</evidence>
<sequence length="644" mass="72975">MFIQCDRKHPCNNCRARNVTNKCVFNPSSTVTQAPETVDGQACLSRGRDNALENSHESPSLGYSLISGSNSFMGLQQILQDGEFQTIRAVHNHVPESLISDPNARALASNLPPRAIVEEIVEIFFAEVNWHYFILERVYFDDLFSCWQSANENHVGYLKPQQFSREMQYFPAMLFQMLALTLQILPQDATDMAQLLRNSLASPQRYSALGEELASVLGRQGAALTAVQADFLRSFYLKNCGAGIQSWHTIGCAIRQAQELGMHRHKDIHQQDPNDVGKTLNLFWYDEYKRRIWANLFAWDSLMAMILGRPRMINLDDCDVKLPTDCNIPKKPSTAVPMTVRSYDNDNITTVSASLFRQALASKVHEMRALKADRPHPKNYSVVQNLHHQVISLVNEVPPSIRPKNPDTSWDNQYPYLPQLREEILIMANLFLMTLHRSHVATNIESRRAAVEAALATLQSQQRVFDRSKVHHYQLFGLAFYTVDACCLLFSIATLFPPKSPESKRYIDNSLQQAIQRLSLLETHNKIAKAGLDVLKRCSKKIQEARNCQTISSGTILDMNHSLEPRLQDTLAGLYSRDVEGVSTSPSDSRGANEDQQPEPQLLPFSPGPCSFDQMYWLNQLSQIQQPHPQDPDFDESWGPIVFT</sequence>
<dbReference type="GO" id="GO:0005634">
    <property type="term" value="C:nucleus"/>
    <property type="evidence" value="ECO:0007669"/>
    <property type="project" value="UniProtKB-SubCell"/>
</dbReference>
<evidence type="ECO:0000256" key="5">
    <source>
        <dbReference type="SAM" id="MobiDB-lite"/>
    </source>
</evidence>
<dbReference type="PANTHER" id="PTHR31001:SF87">
    <property type="entry name" value="COL-21"/>
    <property type="match status" value="1"/>
</dbReference>
<evidence type="ECO:0000256" key="1">
    <source>
        <dbReference type="ARBA" id="ARBA00004123"/>
    </source>
</evidence>
<reference evidence="7" key="1">
    <citation type="submission" date="2021-12" db="EMBL/GenBank/DDBJ databases">
        <title>Convergent genome expansion in fungi linked to evolution of root-endophyte symbiosis.</title>
        <authorList>
            <consortium name="DOE Joint Genome Institute"/>
            <person name="Ke Y.-H."/>
            <person name="Bonito G."/>
            <person name="Liao H.-L."/>
            <person name="Looney B."/>
            <person name="Rojas-Flechas A."/>
            <person name="Nash J."/>
            <person name="Hameed K."/>
            <person name="Schadt C."/>
            <person name="Martin F."/>
            <person name="Crous P.W."/>
            <person name="Miettinen O."/>
            <person name="Magnuson J.K."/>
            <person name="Labbe J."/>
            <person name="Jacobson D."/>
            <person name="Doktycz M.J."/>
            <person name="Veneault-Fourrey C."/>
            <person name="Kuo A."/>
            <person name="Mondo S."/>
            <person name="Calhoun S."/>
            <person name="Riley R."/>
            <person name="Ohm R."/>
            <person name="LaButti K."/>
            <person name="Andreopoulos B."/>
            <person name="Pangilinan J."/>
            <person name="Nolan M."/>
            <person name="Tritt A."/>
            <person name="Clum A."/>
            <person name="Lipzen A."/>
            <person name="Daum C."/>
            <person name="Barry K."/>
            <person name="Grigoriev I.V."/>
            <person name="Vilgalys R."/>
        </authorList>
    </citation>
    <scope>NUCLEOTIDE SEQUENCE</scope>
    <source>
        <strain evidence="7">PMI_201</strain>
    </source>
</reference>
<dbReference type="CDD" id="cd12148">
    <property type="entry name" value="fungal_TF_MHR"/>
    <property type="match status" value="1"/>
</dbReference>
<dbReference type="Proteomes" id="UP001201262">
    <property type="component" value="Unassembled WGS sequence"/>
</dbReference>
<dbReference type="AlphaFoldDB" id="A0AAD4KLU3"/>
<evidence type="ECO:0000313" key="8">
    <source>
        <dbReference type="Proteomes" id="UP001201262"/>
    </source>
</evidence>
<dbReference type="GeneID" id="70246905"/>
<dbReference type="PANTHER" id="PTHR31001">
    <property type="entry name" value="UNCHARACTERIZED TRANSCRIPTIONAL REGULATORY PROTEIN"/>
    <property type="match status" value="1"/>
</dbReference>
<gene>
    <name evidence="7" type="ORF">BGW36DRAFT_383025</name>
</gene>
<evidence type="ECO:0000313" key="7">
    <source>
        <dbReference type="EMBL" id="KAH8695613.1"/>
    </source>
</evidence>
<dbReference type="EMBL" id="JAJTJA010000008">
    <property type="protein sequence ID" value="KAH8695613.1"/>
    <property type="molecule type" value="Genomic_DNA"/>
</dbReference>
<comment type="subcellular location">
    <subcellularLocation>
        <location evidence="1">Nucleus</location>
    </subcellularLocation>
</comment>
<comment type="caution">
    <text evidence="7">The sequence shown here is derived from an EMBL/GenBank/DDBJ whole genome shotgun (WGS) entry which is preliminary data.</text>
</comment>
<keyword evidence="8" id="KW-1185">Reference proteome</keyword>
<dbReference type="GO" id="GO:0003677">
    <property type="term" value="F:DNA binding"/>
    <property type="evidence" value="ECO:0007669"/>
    <property type="project" value="InterPro"/>
</dbReference>
<protein>
    <submittedName>
        <fullName evidence="7">Fungal-specific transcription factor domain-containing protein</fullName>
    </submittedName>
</protein>
<keyword evidence="4" id="KW-0539">Nucleus</keyword>
<dbReference type="GO" id="GO:0008270">
    <property type="term" value="F:zinc ion binding"/>
    <property type="evidence" value="ECO:0007669"/>
    <property type="project" value="InterPro"/>
</dbReference>
<dbReference type="Pfam" id="PF04082">
    <property type="entry name" value="Fungal_trans"/>
    <property type="match status" value="1"/>
</dbReference>
<evidence type="ECO:0000256" key="2">
    <source>
        <dbReference type="ARBA" id="ARBA00023015"/>
    </source>
</evidence>
<keyword evidence="2" id="KW-0805">Transcription regulation</keyword>
<dbReference type="InterPro" id="IPR050613">
    <property type="entry name" value="Sec_Metabolite_Reg"/>
</dbReference>
<feature type="region of interest" description="Disordered" evidence="5">
    <location>
        <begin position="625"/>
        <end position="644"/>
    </location>
</feature>
<feature type="domain" description="Xylanolytic transcriptional activator regulatory" evidence="6">
    <location>
        <begin position="246"/>
        <end position="329"/>
    </location>
</feature>
<proteinExistence type="predicted"/>
<dbReference type="RefSeq" id="XP_046070755.1">
    <property type="nucleotide sequence ID" value="XM_046216618.1"/>
</dbReference>
<keyword evidence="3" id="KW-0804">Transcription</keyword>
<dbReference type="InterPro" id="IPR007219">
    <property type="entry name" value="XnlR_reg_dom"/>
</dbReference>
<organism evidence="7 8">
    <name type="scientific">Talaromyces proteolyticus</name>
    <dbReference type="NCBI Taxonomy" id="1131652"/>
    <lineage>
        <taxon>Eukaryota</taxon>
        <taxon>Fungi</taxon>
        <taxon>Dikarya</taxon>
        <taxon>Ascomycota</taxon>
        <taxon>Pezizomycotina</taxon>
        <taxon>Eurotiomycetes</taxon>
        <taxon>Eurotiomycetidae</taxon>
        <taxon>Eurotiales</taxon>
        <taxon>Trichocomaceae</taxon>
        <taxon>Talaromyces</taxon>
        <taxon>Talaromyces sect. Bacilispori</taxon>
    </lineage>
</organism>
<feature type="compositionally biased region" description="Polar residues" evidence="5">
    <location>
        <begin position="582"/>
        <end position="599"/>
    </location>
</feature>
<dbReference type="GO" id="GO:0006351">
    <property type="term" value="P:DNA-templated transcription"/>
    <property type="evidence" value="ECO:0007669"/>
    <property type="project" value="InterPro"/>
</dbReference>
<evidence type="ECO:0000256" key="4">
    <source>
        <dbReference type="ARBA" id="ARBA00023242"/>
    </source>
</evidence>
<dbReference type="SMART" id="SM00906">
    <property type="entry name" value="Fungal_trans"/>
    <property type="match status" value="1"/>
</dbReference>
<name>A0AAD4KLU3_9EURO</name>
<evidence type="ECO:0000259" key="6">
    <source>
        <dbReference type="SMART" id="SM00906"/>
    </source>
</evidence>